<comment type="similarity">
    <text evidence="1 6">Belongs to the peptidase A1 family.</text>
</comment>
<dbReference type="Proteomes" id="UP001595075">
    <property type="component" value="Unassembled WGS sequence"/>
</dbReference>
<protein>
    <recommendedName>
        <fullName evidence="12">Peptidase A1 domain-containing protein</fullName>
    </recommendedName>
</protein>
<keyword evidence="11" id="KW-1185">Reference proteome</keyword>
<dbReference type="PROSITE" id="PS51767">
    <property type="entry name" value="PEPTIDASE_A1"/>
    <property type="match status" value="1"/>
</dbReference>
<evidence type="ECO:0000256" key="7">
    <source>
        <dbReference type="SAM" id="MobiDB-lite"/>
    </source>
</evidence>
<dbReference type="SMART" id="SM00321">
    <property type="entry name" value="WSC"/>
    <property type="match status" value="1"/>
</dbReference>
<feature type="domain" description="WSC" evidence="8">
    <location>
        <begin position="661"/>
        <end position="755"/>
    </location>
</feature>
<evidence type="ECO:0000256" key="4">
    <source>
        <dbReference type="ARBA" id="ARBA00022750"/>
    </source>
</evidence>
<dbReference type="InterPro" id="IPR033121">
    <property type="entry name" value="PEPTIDASE_A1"/>
</dbReference>
<feature type="region of interest" description="Disordered" evidence="7">
    <location>
        <begin position="31"/>
        <end position="55"/>
    </location>
</feature>
<reference evidence="10 11" key="1">
    <citation type="journal article" date="2024" name="Commun. Biol.">
        <title>Comparative genomic analysis of thermophilic fungi reveals convergent evolutionary adaptations and gene losses.</title>
        <authorList>
            <person name="Steindorff A.S."/>
            <person name="Aguilar-Pontes M.V."/>
            <person name="Robinson A.J."/>
            <person name="Andreopoulos B."/>
            <person name="LaButti K."/>
            <person name="Kuo A."/>
            <person name="Mondo S."/>
            <person name="Riley R."/>
            <person name="Otillar R."/>
            <person name="Haridas S."/>
            <person name="Lipzen A."/>
            <person name="Grimwood J."/>
            <person name="Schmutz J."/>
            <person name="Clum A."/>
            <person name="Reid I.D."/>
            <person name="Moisan M.C."/>
            <person name="Butler G."/>
            <person name="Nguyen T.T.M."/>
            <person name="Dewar K."/>
            <person name="Conant G."/>
            <person name="Drula E."/>
            <person name="Henrissat B."/>
            <person name="Hansel C."/>
            <person name="Singer S."/>
            <person name="Hutchinson M.I."/>
            <person name="de Vries R.P."/>
            <person name="Natvig D.O."/>
            <person name="Powell A.J."/>
            <person name="Tsang A."/>
            <person name="Grigoriev I.V."/>
        </authorList>
    </citation>
    <scope>NUCLEOTIDE SEQUENCE [LARGE SCALE GENOMIC DNA]</scope>
    <source>
        <strain evidence="10 11">CBS 494.80</strain>
    </source>
</reference>
<dbReference type="EMBL" id="JAZHXI010000002">
    <property type="protein sequence ID" value="KAL2074481.1"/>
    <property type="molecule type" value="Genomic_DNA"/>
</dbReference>
<dbReference type="InterPro" id="IPR001969">
    <property type="entry name" value="Aspartic_peptidase_AS"/>
</dbReference>
<dbReference type="InterPro" id="IPR033876">
    <property type="entry name" value="SAP-like"/>
</dbReference>
<dbReference type="PROSITE" id="PS00141">
    <property type="entry name" value="ASP_PROTEASE"/>
    <property type="match status" value="1"/>
</dbReference>
<evidence type="ECO:0000256" key="3">
    <source>
        <dbReference type="ARBA" id="ARBA00022729"/>
    </source>
</evidence>
<dbReference type="CDD" id="cd05474">
    <property type="entry name" value="SAP_like"/>
    <property type="match status" value="1"/>
</dbReference>
<evidence type="ECO:0008006" key="12">
    <source>
        <dbReference type="Google" id="ProtNLM"/>
    </source>
</evidence>
<evidence type="ECO:0000259" key="8">
    <source>
        <dbReference type="PROSITE" id="PS51212"/>
    </source>
</evidence>
<comment type="caution">
    <text evidence="10">The sequence shown here is derived from an EMBL/GenBank/DDBJ whole genome shotgun (WGS) entry which is preliminary data.</text>
</comment>
<keyword evidence="2 6" id="KW-0645">Protease</keyword>
<evidence type="ECO:0000313" key="10">
    <source>
        <dbReference type="EMBL" id="KAL2074481.1"/>
    </source>
</evidence>
<dbReference type="InterPro" id="IPR002889">
    <property type="entry name" value="WSC_carb-bd"/>
</dbReference>
<dbReference type="Pfam" id="PF00026">
    <property type="entry name" value="Asp"/>
    <property type="match status" value="1"/>
</dbReference>
<accession>A0ABR4CYB4</accession>
<gene>
    <name evidence="10" type="ORF">VTL71DRAFT_8259</name>
</gene>
<evidence type="ECO:0000313" key="11">
    <source>
        <dbReference type="Proteomes" id="UP001595075"/>
    </source>
</evidence>
<evidence type="ECO:0000256" key="5">
    <source>
        <dbReference type="ARBA" id="ARBA00022801"/>
    </source>
</evidence>
<evidence type="ECO:0000256" key="2">
    <source>
        <dbReference type="ARBA" id="ARBA00022670"/>
    </source>
</evidence>
<dbReference type="Gene3D" id="2.40.70.10">
    <property type="entry name" value="Acid Proteases"/>
    <property type="match status" value="2"/>
</dbReference>
<dbReference type="PANTHER" id="PTHR47966">
    <property type="entry name" value="BETA-SITE APP-CLEAVING ENZYME, ISOFORM A-RELATED"/>
    <property type="match status" value="1"/>
</dbReference>
<dbReference type="Pfam" id="PF01822">
    <property type="entry name" value="WSC"/>
    <property type="match status" value="1"/>
</dbReference>
<sequence length="759" mass="79712">MAGSLLTECGPDPDSQVPPCTYPVCAHAKYASSRRKPQRERRKRKLLTDKPPRSGPLQLKGYTVYLLFAASICHGRAALPRPKTPTGPGFISLPVIAVNNTDGQLQKRQSDVDLFNTDFGTVYLVHLSLGTPAQPVYLLLDTGSSETWVDPDCTTASSAHQQAECNSFPKYDPFTSSSALDVGYRFDLAYGKGTASGEYLVDTFHVAGATINDLQFGWADTTTFMFAGILATSYGVEITGYYCLVDQMYLQGIINSRAFSLDLGNVDSAAGSILFGGIDTKKFTGTLEKRPIIPTSSSPDGYPRYWIYMTSVGITKPGATVSKRYTVAPPNYQQAVFLDSGGTLSQLPANLVQAMLADFTGVVHQGNGLYTIDCAQTTQGGTLDFGFGNTIIKVPYHEFIWVPAPGVCVFGAVAVDTSQSVSWVLGDTFLRSCYTVFDQDNDNLLLAQYVDCGTNIVPIGSGVNAVPSVTGACRLPSSTAVSTSSTKSTFSTKSSSSVKPTSSTSSTKVSSTSTLKPTSSSTKNTSTVKSTTSSTKSSSKVSSSSTKSSSSSKVSTSSSVKPTSTASTKVSSSSVKTSSSSSKISTSSSSTKPPSSSSKTTSTSSKLSSSSSKTSSRTTSTSSIKSTSPSSTRSSTSFRTTTSSQKPSTTASSPTATKTLGYQYVGCFKESNPKSLTKILANDMMSVEICLSVAKAHNPPYPYVGLEFARECWAALSSPAAATPTSGAAACTKTCVGNPTQTCGGAAMFNLYYSATATP</sequence>
<keyword evidence="5 6" id="KW-0378">Hydrolase</keyword>
<dbReference type="InterPro" id="IPR001461">
    <property type="entry name" value="Aspartic_peptidase_A1"/>
</dbReference>
<feature type="region of interest" description="Disordered" evidence="7">
    <location>
        <begin position="478"/>
        <end position="655"/>
    </location>
</feature>
<proteinExistence type="inferred from homology"/>
<keyword evidence="4 6" id="KW-0064">Aspartyl protease</keyword>
<keyword evidence="3" id="KW-0732">Signal</keyword>
<feature type="compositionally biased region" description="Basic residues" evidence="7">
    <location>
        <begin position="32"/>
        <end position="45"/>
    </location>
</feature>
<dbReference type="InterPro" id="IPR021109">
    <property type="entry name" value="Peptidase_aspartic_dom_sf"/>
</dbReference>
<dbReference type="PROSITE" id="PS51212">
    <property type="entry name" value="WSC"/>
    <property type="match status" value="1"/>
</dbReference>
<feature type="domain" description="Peptidase A1" evidence="9">
    <location>
        <begin position="123"/>
        <end position="447"/>
    </location>
</feature>
<dbReference type="PANTHER" id="PTHR47966:SF65">
    <property type="entry name" value="ASPARTIC-TYPE ENDOPEPTIDASE"/>
    <property type="match status" value="1"/>
</dbReference>
<organism evidence="10 11">
    <name type="scientific">Oculimacula yallundae</name>
    <dbReference type="NCBI Taxonomy" id="86028"/>
    <lineage>
        <taxon>Eukaryota</taxon>
        <taxon>Fungi</taxon>
        <taxon>Dikarya</taxon>
        <taxon>Ascomycota</taxon>
        <taxon>Pezizomycotina</taxon>
        <taxon>Leotiomycetes</taxon>
        <taxon>Helotiales</taxon>
        <taxon>Ploettnerulaceae</taxon>
        <taxon>Oculimacula</taxon>
    </lineage>
</organism>
<evidence type="ECO:0000256" key="1">
    <source>
        <dbReference type="ARBA" id="ARBA00007447"/>
    </source>
</evidence>
<dbReference type="PRINTS" id="PR00792">
    <property type="entry name" value="PEPSIN"/>
</dbReference>
<dbReference type="SUPFAM" id="SSF50630">
    <property type="entry name" value="Acid proteases"/>
    <property type="match status" value="1"/>
</dbReference>
<evidence type="ECO:0000259" key="9">
    <source>
        <dbReference type="PROSITE" id="PS51767"/>
    </source>
</evidence>
<evidence type="ECO:0000256" key="6">
    <source>
        <dbReference type="RuleBase" id="RU000454"/>
    </source>
</evidence>
<name>A0ABR4CYB4_9HELO</name>